<dbReference type="Proteomes" id="UP000069773">
    <property type="component" value="Unassembled WGS sequence"/>
</dbReference>
<dbReference type="EMBL" id="BCTA01000036">
    <property type="protein sequence ID" value="GAT09979.1"/>
    <property type="molecule type" value="Genomic_DNA"/>
</dbReference>
<dbReference type="Gene3D" id="2.170.150.40">
    <property type="entry name" value="Domain of unknown function (DUF427)"/>
    <property type="match status" value="2"/>
</dbReference>
<dbReference type="AlphaFoldDB" id="A0AAW5SF05"/>
<accession>A0AAW5SF05</accession>
<protein>
    <submittedName>
        <fullName evidence="3">DUF427 domain-containing protein</fullName>
    </submittedName>
</protein>
<feature type="domain" description="DUF427" evidence="1">
    <location>
        <begin position="123"/>
        <end position="213"/>
    </location>
</feature>
<comment type="caution">
    <text evidence="3">The sequence shown here is derived from an EMBL/GenBank/DDBJ whole genome shotgun (WGS) entry which is preliminary data.</text>
</comment>
<name>A0AAW5SF05_MYCNV</name>
<organism evidence="3 5">
    <name type="scientific">Mycolicibacterium novocastrense</name>
    <name type="common">Mycobacterium novocastrense</name>
    <dbReference type="NCBI Taxonomy" id="59813"/>
    <lineage>
        <taxon>Bacteria</taxon>
        <taxon>Bacillati</taxon>
        <taxon>Actinomycetota</taxon>
        <taxon>Actinomycetes</taxon>
        <taxon>Mycobacteriales</taxon>
        <taxon>Mycobacteriaceae</taxon>
        <taxon>Mycolicibacterium</taxon>
    </lineage>
</organism>
<sequence>MSLVAARGPLSNDPAGWFTPPLPADVVFIEPHPRRVQALRGGHTVLDTERALMVHRRDHPLSYAFPVDEVDELPWEPVVEAPGYVRVPWDAVDTWLEEGRTLVHYPPNPYHRVDCRPTRRALRVTVGGEALVDTTETVIVFETSLQARLYVDPSHVRTDLLRPSPTTSYCNYKGYASYWSAAVGDTVVEDVAWSYPDPPPETSPIAGFFSFDPARADVLAELPSPDPRS</sequence>
<gene>
    <name evidence="3" type="ORF">H7I77_03095</name>
    <name evidence="2" type="ORF">RMCN_3112</name>
</gene>
<reference evidence="3" key="3">
    <citation type="journal article" date="2022" name="BMC Genomics">
        <title>Comparative genome analysis of mycobacteria focusing on tRNA and non-coding RNA.</title>
        <authorList>
            <person name="Behra P.R.K."/>
            <person name="Pettersson B.M.F."/>
            <person name="Ramesh M."/>
            <person name="Das S."/>
            <person name="Dasgupta S."/>
            <person name="Kirsebom L.A."/>
        </authorList>
    </citation>
    <scope>NUCLEOTIDE SEQUENCE</scope>
    <source>
        <strain evidence="3">DSM 44203</strain>
    </source>
</reference>
<keyword evidence="4" id="KW-1185">Reference proteome</keyword>
<dbReference type="InterPro" id="IPR038694">
    <property type="entry name" value="DUF427_sf"/>
</dbReference>
<reference evidence="3" key="2">
    <citation type="submission" date="2020-07" db="EMBL/GenBank/DDBJ databases">
        <authorList>
            <person name="Pettersson B.M.F."/>
            <person name="Behra P.R.K."/>
            <person name="Ramesh M."/>
            <person name="Das S."/>
            <person name="Dasgupta S."/>
            <person name="Kirsebom L.A."/>
        </authorList>
    </citation>
    <scope>NUCLEOTIDE SEQUENCE</scope>
    <source>
        <strain evidence="3">DSM 44203</strain>
    </source>
</reference>
<dbReference type="Pfam" id="PF04248">
    <property type="entry name" value="NTP_transf_9"/>
    <property type="match status" value="1"/>
</dbReference>
<dbReference type="PANTHER" id="PTHR34310">
    <property type="entry name" value="DUF427 DOMAIN PROTEIN (AFU_ORTHOLOGUE AFUA_3G02220)"/>
    <property type="match status" value="1"/>
</dbReference>
<dbReference type="RefSeq" id="WP_067390645.1">
    <property type="nucleotide sequence ID" value="NZ_BCTA01000036.1"/>
</dbReference>
<evidence type="ECO:0000313" key="3">
    <source>
        <dbReference type="EMBL" id="MCV7022338.1"/>
    </source>
</evidence>
<evidence type="ECO:0000313" key="4">
    <source>
        <dbReference type="Proteomes" id="UP000069773"/>
    </source>
</evidence>
<dbReference type="EMBL" id="JACKTI010000017">
    <property type="protein sequence ID" value="MCV7022338.1"/>
    <property type="molecule type" value="Genomic_DNA"/>
</dbReference>
<dbReference type="Proteomes" id="UP001207528">
    <property type="component" value="Unassembled WGS sequence"/>
</dbReference>
<evidence type="ECO:0000313" key="2">
    <source>
        <dbReference type="EMBL" id="GAT09979.1"/>
    </source>
</evidence>
<reference evidence="2 4" key="1">
    <citation type="journal article" date="2016" name="Genome Announc.">
        <title>Draft Genome Sequences of Five Rapidly Growing Mycobacterium Species, M. thermoresistibile, M. fortuitum subsp. acetamidolyticum, M. canariasense, M. brisbanense, and M. novocastrense.</title>
        <authorList>
            <person name="Katahira K."/>
            <person name="Ogura Y."/>
            <person name="Gotoh Y."/>
            <person name="Hayashi T."/>
        </authorList>
    </citation>
    <scope>NUCLEOTIDE SEQUENCE [LARGE SCALE GENOMIC DNA]</scope>
    <source>
        <strain evidence="2 4">JCM18114</strain>
    </source>
</reference>
<evidence type="ECO:0000259" key="1">
    <source>
        <dbReference type="Pfam" id="PF04248"/>
    </source>
</evidence>
<dbReference type="PANTHER" id="PTHR34310:SF8">
    <property type="entry name" value="CONSERVED PROTEIN"/>
    <property type="match status" value="1"/>
</dbReference>
<proteinExistence type="predicted"/>
<dbReference type="InterPro" id="IPR007361">
    <property type="entry name" value="DUF427"/>
</dbReference>
<evidence type="ECO:0000313" key="5">
    <source>
        <dbReference type="Proteomes" id="UP001207528"/>
    </source>
</evidence>